<dbReference type="Gene3D" id="6.10.250.690">
    <property type="match status" value="1"/>
</dbReference>
<accession>A0A660KZZ0</accession>
<dbReference type="PROSITE" id="PS50110">
    <property type="entry name" value="RESPONSE_REGULATORY"/>
    <property type="match status" value="1"/>
</dbReference>
<dbReference type="InterPro" id="IPR036388">
    <property type="entry name" value="WH-like_DNA-bd_sf"/>
</dbReference>
<dbReference type="InterPro" id="IPR039420">
    <property type="entry name" value="WalR-like"/>
</dbReference>
<protein>
    <submittedName>
        <fullName evidence="8">DNA-binding response OmpR family regulator</fullName>
    </submittedName>
</protein>
<feature type="DNA-binding region" description="OmpR/PhoB-type" evidence="5">
    <location>
        <begin position="122"/>
        <end position="221"/>
    </location>
</feature>
<evidence type="ECO:0000313" key="8">
    <source>
        <dbReference type="EMBL" id="RKQ86222.1"/>
    </source>
</evidence>
<dbReference type="InterPro" id="IPR001867">
    <property type="entry name" value="OmpR/PhoB-type_DNA-bd"/>
</dbReference>
<comment type="caution">
    <text evidence="8">The sequence shown here is derived from an EMBL/GenBank/DDBJ whole genome shotgun (WGS) entry which is preliminary data.</text>
</comment>
<feature type="domain" description="OmpR/PhoB-type" evidence="7">
    <location>
        <begin position="122"/>
        <end position="221"/>
    </location>
</feature>
<evidence type="ECO:0000256" key="2">
    <source>
        <dbReference type="ARBA" id="ARBA00023012"/>
    </source>
</evidence>
<dbReference type="SUPFAM" id="SSF52172">
    <property type="entry name" value="CheY-like"/>
    <property type="match status" value="1"/>
</dbReference>
<name>A0A660KZZ0_9ACTN</name>
<keyword evidence="9" id="KW-1185">Reference proteome</keyword>
<dbReference type="CDD" id="cd17574">
    <property type="entry name" value="REC_OmpR"/>
    <property type="match status" value="1"/>
</dbReference>
<dbReference type="Gene3D" id="1.10.10.10">
    <property type="entry name" value="Winged helix-like DNA-binding domain superfamily/Winged helix DNA-binding domain"/>
    <property type="match status" value="1"/>
</dbReference>
<reference evidence="8 9" key="1">
    <citation type="submission" date="2018-10" db="EMBL/GenBank/DDBJ databases">
        <title>Genomic Encyclopedia of Archaeal and Bacterial Type Strains, Phase II (KMG-II): from individual species to whole genera.</title>
        <authorList>
            <person name="Goeker M."/>
        </authorList>
    </citation>
    <scope>NUCLEOTIDE SEQUENCE [LARGE SCALE GENOMIC DNA]</scope>
    <source>
        <strain evidence="8 9">DSM 14954</strain>
    </source>
</reference>
<dbReference type="Pfam" id="PF00486">
    <property type="entry name" value="Trans_reg_C"/>
    <property type="match status" value="1"/>
</dbReference>
<sequence>MLRVLVAEDEDGTRLSLAHVLRTEGYEVEEARDGIEAERLGTEGDHALVLLDVEMPGLDGVEVCRRIRAARPSVPIVMLTGRSTELDAIRGLDAGADDYVAKPFRLQELLARVRAHVRRSNPDVVAAGDVRVDKLGRRVWHGDEELALSPREFDLLAFLVHNATRTVTREEVMNAVWNGEWQGSNKTLDMNVVALRRKLGDDARAPRHVITVRGVGLRFEP</sequence>
<keyword evidence="1 4" id="KW-0597">Phosphoprotein</keyword>
<dbReference type="PROSITE" id="PS51755">
    <property type="entry name" value="OMPR_PHOB"/>
    <property type="match status" value="1"/>
</dbReference>
<dbReference type="Pfam" id="PF00072">
    <property type="entry name" value="Response_reg"/>
    <property type="match status" value="1"/>
</dbReference>
<evidence type="ECO:0000313" key="9">
    <source>
        <dbReference type="Proteomes" id="UP000278962"/>
    </source>
</evidence>
<dbReference type="PANTHER" id="PTHR48111">
    <property type="entry name" value="REGULATOR OF RPOS"/>
    <property type="match status" value="1"/>
</dbReference>
<dbReference type="SMART" id="SM00448">
    <property type="entry name" value="REC"/>
    <property type="match status" value="1"/>
</dbReference>
<dbReference type="SMART" id="SM00862">
    <property type="entry name" value="Trans_reg_C"/>
    <property type="match status" value="1"/>
</dbReference>
<dbReference type="CDD" id="cd00383">
    <property type="entry name" value="trans_reg_C"/>
    <property type="match status" value="1"/>
</dbReference>
<keyword evidence="2" id="KW-0902">Two-component regulatory system</keyword>
<evidence type="ECO:0000256" key="4">
    <source>
        <dbReference type="PROSITE-ProRule" id="PRU00169"/>
    </source>
</evidence>
<dbReference type="GO" id="GO:0000976">
    <property type="term" value="F:transcription cis-regulatory region binding"/>
    <property type="evidence" value="ECO:0007669"/>
    <property type="project" value="TreeGrafter"/>
</dbReference>
<dbReference type="AlphaFoldDB" id="A0A660KZZ0"/>
<evidence type="ECO:0000259" key="7">
    <source>
        <dbReference type="PROSITE" id="PS51755"/>
    </source>
</evidence>
<organism evidence="8 9">
    <name type="scientific">Solirubrobacter pauli</name>
    <dbReference type="NCBI Taxonomy" id="166793"/>
    <lineage>
        <taxon>Bacteria</taxon>
        <taxon>Bacillati</taxon>
        <taxon>Actinomycetota</taxon>
        <taxon>Thermoleophilia</taxon>
        <taxon>Solirubrobacterales</taxon>
        <taxon>Solirubrobacteraceae</taxon>
        <taxon>Solirubrobacter</taxon>
    </lineage>
</organism>
<dbReference type="InterPro" id="IPR011006">
    <property type="entry name" value="CheY-like_superfamily"/>
</dbReference>
<dbReference type="GO" id="GO:0000156">
    <property type="term" value="F:phosphorelay response regulator activity"/>
    <property type="evidence" value="ECO:0007669"/>
    <property type="project" value="TreeGrafter"/>
</dbReference>
<evidence type="ECO:0000259" key="6">
    <source>
        <dbReference type="PROSITE" id="PS50110"/>
    </source>
</evidence>
<dbReference type="EMBL" id="RBIL01000002">
    <property type="protein sequence ID" value="RKQ86222.1"/>
    <property type="molecule type" value="Genomic_DNA"/>
</dbReference>
<keyword evidence="3 5" id="KW-0238">DNA-binding</keyword>
<dbReference type="OrthoDB" id="9790442at2"/>
<dbReference type="GO" id="GO:0006355">
    <property type="term" value="P:regulation of DNA-templated transcription"/>
    <property type="evidence" value="ECO:0007669"/>
    <property type="project" value="InterPro"/>
</dbReference>
<dbReference type="Gene3D" id="3.40.50.2300">
    <property type="match status" value="1"/>
</dbReference>
<evidence type="ECO:0000256" key="3">
    <source>
        <dbReference type="ARBA" id="ARBA00023125"/>
    </source>
</evidence>
<dbReference type="GO" id="GO:0032993">
    <property type="term" value="C:protein-DNA complex"/>
    <property type="evidence" value="ECO:0007669"/>
    <property type="project" value="TreeGrafter"/>
</dbReference>
<gene>
    <name evidence="8" type="ORF">C8N24_4232</name>
</gene>
<dbReference type="Proteomes" id="UP000278962">
    <property type="component" value="Unassembled WGS sequence"/>
</dbReference>
<dbReference type="PANTHER" id="PTHR48111:SF40">
    <property type="entry name" value="PHOSPHATE REGULON TRANSCRIPTIONAL REGULATORY PROTEIN PHOB"/>
    <property type="match status" value="1"/>
</dbReference>
<evidence type="ECO:0000256" key="5">
    <source>
        <dbReference type="PROSITE-ProRule" id="PRU01091"/>
    </source>
</evidence>
<dbReference type="InterPro" id="IPR001789">
    <property type="entry name" value="Sig_transdc_resp-reg_receiver"/>
</dbReference>
<dbReference type="RefSeq" id="WP_121253774.1">
    <property type="nucleotide sequence ID" value="NZ_RBIL01000002.1"/>
</dbReference>
<proteinExistence type="predicted"/>
<feature type="domain" description="Response regulatory" evidence="6">
    <location>
        <begin position="3"/>
        <end position="117"/>
    </location>
</feature>
<evidence type="ECO:0000256" key="1">
    <source>
        <dbReference type="ARBA" id="ARBA00022553"/>
    </source>
</evidence>
<dbReference type="GO" id="GO:0005829">
    <property type="term" value="C:cytosol"/>
    <property type="evidence" value="ECO:0007669"/>
    <property type="project" value="TreeGrafter"/>
</dbReference>
<feature type="modified residue" description="4-aspartylphosphate" evidence="4">
    <location>
        <position position="52"/>
    </location>
</feature>